<dbReference type="OrthoDB" id="2316594at2759"/>
<dbReference type="EMBL" id="WJXW01000015">
    <property type="protein sequence ID" value="KAF9730062.1"/>
    <property type="molecule type" value="Genomic_DNA"/>
</dbReference>
<reference evidence="1" key="1">
    <citation type="journal article" date="2020" name="Mol. Plant Microbe Interact.">
        <title>Genome Sequence of the Biocontrol Agent Coniothyrium minitans strain Conio (IMI 134523).</title>
        <authorList>
            <person name="Patel D."/>
            <person name="Shittu T.A."/>
            <person name="Baroncelli R."/>
            <person name="Muthumeenakshi S."/>
            <person name="Osborne T.H."/>
            <person name="Janganan T.K."/>
            <person name="Sreenivasaprasad S."/>
        </authorList>
    </citation>
    <scope>NUCLEOTIDE SEQUENCE</scope>
    <source>
        <strain evidence="1">Conio</strain>
    </source>
</reference>
<evidence type="ECO:0000313" key="1">
    <source>
        <dbReference type="EMBL" id="KAF9730062.1"/>
    </source>
</evidence>
<protein>
    <submittedName>
        <fullName evidence="1">Uncharacterized protein</fullName>
    </submittedName>
</protein>
<comment type="caution">
    <text evidence="1">The sequence shown here is derived from an EMBL/GenBank/DDBJ whole genome shotgun (WGS) entry which is preliminary data.</text>
</comment>
<keyword evidence="2" id="KW-1185">Reference proteome</keyword>
<accession>A0A9P6G727</accession>
<evidence type="ECO:0000313" key="2">
    <source>
        <dbReference type="Proteomes" id="UP000756921"/>
    </source>
</evidence>
<sequence>MRLSQQATGAQFDYQTFKSEIQHSDLTPSQLAPLNQRLASIESFMPRMENRVKGRKLWLSKGTSWENKPSLLTIVDLSCPCILPETACSLFNICLSLFLKQGIDCGWVIALDEAHKVSETTPCKLKLNHC</sequence>
<proteinExistence type="predicted"/>
<dbReference type="Proteomes" id="UP000756921">
    <property type="component" value="Unassembled WGS sequence"/>
</dbReference>
<organism evidence="1 2">
    <name type="scientific">Paraphaeosphaeria minitans</name>
    <dbReference type="NCBI Taxonomy" id="565426"/>
    <lineage>
        <taxon>Eukaryota</taxon>
        <taxon>Fungi</taxon>
        <taxon>Dikarya</taxon>
        <taxon>Ascomycota</taxon>
        <taxon>Pezizomycotina</taxon>
        <taxon>Dothideomycetes</taxon>
        <taxon>Pleosporomycetidae</taxon>
        <taxon>Pleosporales</taxon>
        <taxon>Massarineae</taxon>
        <taxon>Didymosphaeriaceae</taxon>
        <taxon>Paraphaeosphaeria</taxon>
    </lineage>
</organism>
<gene>
    <name evidence="1" type="ORF">PMIN01_11995</name>
</gene>
<dbReference type="AlphaFoldDB" id="A0A9P6G727"/>
<name>A0A9P6G727_9PLEO</name>